<dbReference type="EMBL" id="CP009518">
    <property type="protein sequence ID" value="AKB84983.1"/>
    <property type="molecule type" value="Genomic_DNA"/>
</dbReference>
<feature type="domain" description="CBS" evidence="13">
    <location>
        <begin position="437"/>
        <end position="488"/>
    </location>
</feature>
<evidence type="ECO:0000256" key="4">
    <source>
        <dbReference type="ARBA" id="ARBA00022605"/>
    </source>
</evidence>
<dbReference type="KEGG" id="mmet:MCMEM_0930"/>
<organism evidence="14 15">
    <name type="scientific">Methanococcoides methylutens MM1</name>
    <dbReference type="NCBI Taxonomy" id="1434104"/>
    <lineage>
        <taxon>Archaea</taxon>
        <taxon>Methanobacteriati</taxon>
        <taxon>Methanobacteriota</taxon>
        <taxon>Stenosarchaea group</taxon>
        <taxon>Methanomicrobia</taxon>
        <taxon>Methanosarcinales</taxon>
        <taxon>Methanosarcinaceae</taxon>
        <taxon>Methanococcoides</taxon>
    </lineage>
</organism>
<dbReference type="HAMAP" id="MF_00296">
    <property type="entry name" value="MetX_acyltransf"/>
    <property type="match status" value="1"/>
</dbReference>
<evidence type="ECO:0000256" key="2">
    <source>
        <dbReference type="ARBA" id="ARBA00011738"/>
    </source>
</evidence>
<evidence type="ECO:0000256" key="9">
    <source>
        <dbReference type="ARBA" id="ARBA00023315"/>
    </source>
</evidence>
<dbReference type="PANTHER" id="PTHR32268">
    <property type="entry name" value="HOMOSERINE O-ACETYLTRANSFERASE"/>
    <property type="match status" value="1"/>
</dbReference>
<dbReference type="CDD" id="cd04605">
    <property type="entry name" value="CBS_pair_arch_MET2_assoc"/>
    <property type="match status" value="1"/>
</dbReference>
<evidence type="ECO:0000313" key="14">
    <source>
        <dbReference type="EMBL" id="AKB84983.1"/>
    </source>
</evidence>
<dbReference type="AlphaFoldDB" id="A0A0E3SRL9"/>
<dbReference type="InterPro" id="IPR046342">
    <property type="entry name" value="CBS_dom_sf"/>
</dbReference>
<dbReference type="SMART" id="SM00116">
    <property type="entry name" value="CBS"/>
    <property type="match status" value="2"/>
</dbReference>
<evidence type="ECO:0000256" key="11">
    <source>
        <dbReference type="HAMAP-Rule" id="MF_00296"/>
    </source>
</evidence>
<dbReference type="NCBIfam" id="NF001209">
    <property type="entry name" value="PRK00175.1"/>
    <property type="match status" value="1"/>
</dbReference>
<keyword evidence="7 12" id="KW-0129">CBS domain</keyword>
<reference evidence="14 15" key="1">
    <citation type="submission" date="2014-07" db="EMBL/GenBank/DDBJ databases">
        <title>Methanogenic archaea and the global carbon cycle.</title>
        <authorList>
            <person name="Henriksen J.R."/>
            <person name="Luke J."/>
            <person name="Reinhart S."/>
            <person name="Benedict M.N."/>
            <person name="Youngblut N.D."/>
            <person name="Metcalf M.E."/>
            <person name="Whitaker R.J."/>
            <person name="Metcalf W.W."/>
        </authorList>
    </citation>
    <scope>NUCLEOTIDE SEQUENCE [LARGE SCALE GENOMIC DNA]</scope>
    <source>
        <strain evidence="14 15">MM1</strain>
    </source>
</reference>
<comment type="pathway">
    <text evidence="11">Amino-acid biosynthesis; L-methionine biosynthesis via de novo pathway; O-acetyl-L-homoserine from L-homoserine: step 1/1.</text>
</comment>
<feature type="active site" evidence="11">
    <location>
        <position position="316"/>
    </location>
</feature>
<dbReference type="InterPro" id="IPR029058">
    <property type="entry name" value="AB_hydrolase_fold"/>
</dbReference>
<gene>
    <name evidence="11" type="primary">metXA</name>
    <name evidence="14" type="ORF">MCMEM_0930</name>
</gene>
<dbReference type="UniPathway" id="UPA00051">
    <property type="reaction ID" value="UER00074"/>
</dbReference>
<dbReference type="PROSITE" id="PS51371">
    <property type="entry name" value="CBS"/>
    <property type="match status" value="2"/>
</dbReference>
<comment type="caution">
    <text evidence="11">Lacks conserved residue(s) required for the propagation of feature annotation.</text>
</comment>
<dbReference type="PANTHER" id="PTHR32268:SF11">
    <property type="entry name" value="HOMOSERINE O-ACETYLTRANSFERASE"/>
    <property type="match status" value="1"/>
</dbReference>
<accession>A0A0E3SRL9</accession>
<dbReference type="GO" id="GO:0005737">
    <property type="term" value="C:cytoplasm"/>
    <property type="evidence" value="ECO:0007669"/>
    <property type="project" value="UniProtKB-SubCell"/>
</dbReference>
<dbReference type="NCBIfam" id="TIGR01392">
    <property type="entry name" value="homoserO_Ac_trn"/>
    <property type="match status" value="1"/>
</dbReference>
<dbReference type="Pfam" id="PF00571">
    <property type="entry name" value="CBS"/>
    <property type="match status" value="2"/>
</dbReference>
<evidence type="ECO:0000256" key="3">
    <source>
        <dbReference type="ARBA" id="ARBA00022490"/>
    </source>
</evidence>
<keyword evidence="8 11" id="KW-0486">Methionine biosynthesis</keyword>
<evidence type="ECO:0000256" key="12">
    <source>
        <dbReference type="PROSITE-ProRule" id="PRU00703"/>
    </source>
</evidence>
<dbReference type="HOGENOM" id="CLU_028760_1_1_2"/>
<protein>
    <recommendedName>
        <fullName evidence="11">Homoserine O-acetyltransferase</fullName>
        <shortName evidence="11">HAT</shortName>
        <ecNumber evidence="11">2.3.1.31</ecNumber>
    </recommendedName>
    <alternativeName>
        <fullName evidence="11">Homoserine transacetylase</fullName>
        <shortName evidence="11">HTA</shortName>
    </alternativeName>
</protein>
<keyword evidence="4 11" id="KW-0028">Amino-acid biosynthesis</keyword>
<comment type="subcellular location">
    <subcellularLocation>
        <location evidence="11">Cytoplasm</location>
    </subcellularLocation>
</comment>
<dbReference type="InterPro" id="IPR000073">
    <property type="entry name" value="AB_hydrolase_1"/>
</dbReference>
<dbReference type="InterPro" id="IPR008220">
    <property type="entry name" value="HAT_MetX-like"/>
</dbReference>
<keyword evidence="9 11" id="KW-0012">Acyltransferase</keyword>
<dbReference type="FunFam" id="1.10.1740.110:FF:000001">
    <property type="entry name" value="Homoserine O-acetyltransferase"/>
    <property type="match status" value="1"/>
</dbReference>
<comment type="subunit">
    <text evidence="2 11">Homodimer.</text>
</comment>
<feature type="domain" description="CBS" evidence="13">
    <location>
        <begin position="376"/>
        <end position="436"/>
    </location>
</feature>
<dbReference type="GeneID" id="24893455"/>
<dbReference type="Gene3D" id="1.10.1740.110">
    <property type="match status" value="1"/>
</dbReference>
<evidence type="ECO:0000256" key="6">
    <source>
        <dbReference type="ARBA" id="ARBA00022737"/>
    </source>
</evidence>
<dbReference type="GO" id="GO:0009086">
    <property type="term" value="P:methionine biosynthetic process"/>
    <property type="evidence" value="ECO:0007669"/>
    <property type="project" value="UniProtKB-UniRule"/>
</dbReference>
<dbReference type="RefSeq" id="WP_048205127.1">
    <property type="nucleotide sequence ID" value="NZ_CP009518.1"/>
</dbReference>
<dbReference type="Gene3D" id="3.10.580.10">
    <property type="entry name" value="CBS-domain"/>
    <property type="match status" value="1"/>
</dbReference>
<proteinExistence type="inferred from homology"/>
<comment type="function">
    <text evidence="1 11">Transfers an acetyl group from acetyl-CoA to L-homoserine, forming acetyl-L-homoserine.</text>
</comment>
<dbReference type="OrthoDB" id="295172at2157"/>
<dbReference type="InterPro" id="IPR000644">
    <property type="entry name" value="CBS_dom"/>
</dbReference>
<keyword evidence="15" id="KW-1185">Reference proteome</keyword>
<evidence type="ECO:0000256" key="8">
    <source>
        <dbReference type="ARBA" id="ARBA00023167"/>
    </source>
</evidence>
<dbReference type="EC" id="2.3.1.31" evidence="11"/>
<dbReference type="STRING" id="1434104.MCMEM_0930"/>
<evidence type="ECO:0000256" key="1">
    <source>
        <dbReference type="ARBA" id="ARBA00003082"/>
    </source>
</evidence>
<keyword evidence="6" id="KW-0677">Repeat</keyword>
<keyword evidence="3 11" id="KW-0963">Cytoplasm</keyword>
<feature type="binding site" evidence="11">
    <location>
        <position position="350"/>
    </location>
    <ligand>
        <name>substrate</name>
    </ligand>
</feature>
<name>A0A0E3SRL9_METMT</name>
<feature type="active site" evidence="11">
    <location>
        <position position="349"/>
    </location>
</feature>
<comment type="similarity">
    <text evidence="11">Belongs to the AB hydrolase superfamily. MetX family.</text>
</comment>
<comment type="catalytic activity">
    <reaction evidence="10 11">
        <text>L-homoserine + acetyl-CoA = O-acetyl-L-homoserine + CoA</text>
        <dbReference type="Rhea" id="RHEA:13701"/>
        <dbReference type="ChEBI" id="CHEBI:57287"/>
        <dbReference type="ChEBI" id="CHEBI:57288"/>
        <dbReference type="ChEBI" id="CHEBI:57476"/>
        <dbReference type="ChEBI" id="CHEBI:57716"/>
        <dbReference type="EC" id="2.3.1.31"/>
    </reaction>
</comment>
<dbReference type="GO" id="GO:0009092">
    <property type="term" value="P:homoserine metabolic process"/>
    <property type="evidence" value="ECO:0007669"/>
    <property type="project" value="TreeGrafter"/>
</dbReference>
<dbReference type="SUPFAM" id="SSF53474">
    <property type="entry name" value="alpha/beta-Hydrolases"/>
    <property type="match status" value="1"/>
</dbReference>
<feature type="binding site" evidence="11">
    <location>
        <position position="222"/>
    </location>
    <ligand>
        <name>substrate</name>
    </ligand>
</feature>
<evidence type="ECO:0000313" key="15">
    <source>
        <dbReference type="Proteomes" id="UP000033048"/>
    </source>
</evidence>
<feature type="active site" description="Nucleophile" evidence="11">
    <location>
        <position position="153"/>
    </location>
</feature>
<evidence type="ECO:0000256" key="5">
    <source>
        <dbReference type="ARBA" id="ARBA00022679"/>
    </source>
</evidence>
<dbReference type="Proteomes" id="UP000033048">
    <property type="component" value="Chromosome"/>
</dbReference>
<dbReference type="Gene3D" id="3.40.50.1820">
    <property type="entry name" value="alpha/beta hydrolase"/>
    <property type="match status" value="1"/>
</dbReference>
<sequence length="488" mass="53774">MSERSVGIVGTNFHTIKGDFLLEGGQTLKDIRVAYETYGNLNKDKSNAILVCHALTGDAHAAGRHSPDDRKPGWWEDLIGPGKALDTDRYFVICSNVLGGCMGTTGPASLNPDTGKPYGITFPVITIGDMVNVQKKLIDHLGIKVLFAVVGGSMGGMQTLQWTVAYPDIVRKAVVIASTAVSSPQQIAFNEVGRNAIVSDPDWNEGDYYSDKAPIHGLATARMIAHITYLSDDSMHEKFGRELQQGENFKFDMSNDFQVESYLKYQGETFTERFDANSYLYVTKAVDYFDLSKNGSLAEGLKDIQAKILLISITSDWLYPPYQSKKVVEALLFNDHDVSYREIESSYGHDAFLLESGHINYVVHNFLTHTYVGDVMTEEVATIREGVSIETAAQVMFEEGLTHLPVVNEKGCLAGIVTSWDISKAVALKSCNLDDIMTKEVLVAMPDEPIVAGAKRMERHSISALPVVDEKKRLVGIIDSEDINRLIG</sequence>
<dbReference type="Pfam" id="PF00561">
    <property type="entry name" value="Abhydrolase_1"/>
    <property type="match status" value="1"/>
</dbReference>
<evidence type="ECO:0000256" key="7">
    <source>
        <dbReference type="ARBA" id="ARBA00023122"/>
    </source>
</evidence>
<evidence type="ECO:0000256" key="10">
    <source>
        <dbReference type="ARBA" id="ARBA00049043"/>
    </source>
</evidence>
<evidence type="ECO:0000259" key="13">
    <source>
        <dbReference type="PROSITE" id="PS51371"/>
    </source>
</evidence>
<keyword evidence="5 11" id="KW-0808">Transferase</keyword>
<dbReference type="GO" id="GO:0004414">
    <property type="term" value="F:homoserine O-acetyltransferase activity"/>
    <property type="evidence" value="ECO:0007669"/>
    <property type="project" value="UniProtKB-UniRule"/>
</dbReference>
<dbReference type="SUPFAM" id="SSF54631">
    <property type="entry name" value="CBS-domain pair"/>
    <property type="match status" value="1"/>
</dbReference>
<dbReference type="PATRIC" id="fig|1434104.5.peg.1009"/>